<dbReference type="InterPro" id="IPR008925">
    <property type="entry name" value="aa_tRNA-synth_I_cd-bd_sf"/>
</dbReference>
<dbReference type="AlphaFoldDB" id="A0A0B7HQJ6"/>
<dbReference type="GO" id="GO:0006412">
    <property type="term" value="P:translation"/>
    <property type="evidence" value="ECO:0007669"/>
    <property type="project" value="UniProtKB-KW"/>
</dbReference>
<keyword evidence="4" id="KW-0648">Protein biosynthesis</keyword>
<sequence>MLVFEPPKIKWFNHQYLQQKPVNELAEDFRKILEEKNIKTENAVIEKVIQLIRERASL</sequence>
<name>A0A0B7HQJ6_9FLAO</name>
<organism evidence="6 7">
    <name type="scientific">Capnocytophaga canimorsus</name>
    <dbReference type="NCBI Taxonomy" id="28188"/>
    <lineage>
        <taxon>Bacteria</taxon>
        <taxon>Pseudomonadati</taxon>
        <taxon>Bacteroidota</taxon>
        <taxon>Flavobacteriia</taxon>
        <taxon>Flavobacteriales</taxon>
        <taxon>Flavobacteriaceae</taxon>
        <taxon>Capnocytophaga</taxon>
    </lineage>
</organism>
<evidence type="ECO:0000313" key="7">
    <source>
        <dbReference type="Proteomes" id="UP000044026"/>
    </source>
</evidence>
<dbReference type="SUPFAM" id="SSF48163">
    <property type="entry name" value="An anticodon-binding domain of class I aminoacyl-tRNA synthetases"/>
    <property type="match status" value="1"/>
</dbReference>
<accession>A0A0B7HQJ6</accession>
<dbReference type="GO" id="GO:0004812">
    <property type="term" value="F:aminoacyl-tRNA ligase activity"/>
    <property type="evidence" value="ECO:0007669"/>
    <property type="project" value="UniProtKB-KW"/>
</dbReference>
<keyword evidence="5" id="KW-0030">Aminoacyl-tRNA synthetase</keyword>
<keyword evidence="3" id="KW-0067">ATP-binding</keyword>
<protein>
    <submittedName>
        <fullName evidence="6">Uncharacterized protein</fullName>
    </submittedName>
</protein>
<keyword evidence="2" id="KW-0547">Nucleotide-binding</keyword>
<dbReference type="GO" id="GO:0000049">
    <property type="term" value="F:tRNA binding"/>
    <property type="evidence" value="ECO:0007669"/>
    <property type="project" value="InterPro"/>
</dbReference>
<dbReference type="EMBL" id="CDOE01000080">
    <property type="protein sequence ID" value="CEN41580.1"/>
    <property type="molecule type" value="Genomic_DNA"/>
</dbReference>
<evidence type="ECO:0000256" key="2">
    <source>
        <dbReference type="ARBA" id="ARBA00022741"/>
    </source>
</evidence>
<reference evidence="6 7" key="1">
    <citation type="submission" date="2015-01" db="EMBL/GenBank/DDBJ databases">
        <authorList>
            <person name="Xiang T."/>
            <person name="Song Y."/>
            <person name="Huang L."/>
            <person name="Wang B."/>
            <person name="Wu P."/>
        </authorList>
    </citation>
    <scope>NUCLEOTIDE SEQUENCE [LARGE SCALE GENOMIC DNA]</scope>
    <source>
        <strain evidence="6 7">Cc12</strain>
    </source>
</reference>
<evidence type="ECO:0000256" key="1">
    <source>
        <dbReference type="ARBA" id="ARBA00022598"/>
    </source>
</evidence>
<evidence type="ECO:0000256" key="3">
    <source>
        <dbReference type="ARBA" id="ARBA00022840"/>
    </source>
</evidence>
<dbReference type="Proteomes" id="UP000044026">
    <property type="component" value="Unassembled WGS sequence"/>
</dbReference>
<evidence type="ECO:0000256" key="4">
    <source>
        <dbReference type="ARBA" id="ARBA00022917"/>
    </source>
</evidence>
<evidence type="ECO:0000313" key="6">
    <source>
        <dbReference type="EMBL" id="CEN41580.1"/>
    </source>
</evidence>
<dbReference type="GO" id="GO:0005524">
    <property type="term" value="F:ATP binding"/>
    <property type="evidence" value="ECO:0007669"/>
    <property type="project" value="UniProtKB-KW"/>
</dbReference>
<proteinExistence type="predicted"/>
<evidence type="ECO:0000256" key="5">
    <source>
        <dbReference type="ARBA" id="ARBA00023146"/>
    </source>
</evidence>
<keyword evidence="1" id="KW-0436">Ligase</keyword>
<gene>
    <name evidence="6" type="ORF">CCAN12_810102</name>
</gene>